<dbReference type="PANTHER" id="PTHR12932:SF9">
    <property type="entry name" value="TUBULIN POLYMERIZATION-PROMOTING PROTEIN HOMOLOG"/>
    <property type="match status" value="1"/>
</dbReference>
<sequence length="188" mass="20811">MPSKPSSGLQKAFDRYSKFGKTQAQLADQHGLRIGSAGIQKMMKDCSLIDGKYTSQLLDNDIARVLGKLTIKSNEPSTIYYPKGTKTFEIKGFKVLIDRIAESKGVGHDAILARINANEGPSLNHVTEVTNKDITHRMTDTTQYTGTHKERFDEEGHGKGKEGRSDEIVSTGYVQGFKINDQISSMKK</sequence>
<dbReference type="Gene3D" id="1.10.238.10">
    <property type="entry name" value="EF-hand"/>
    <property type="match status" value="1"/>
</dbReference>
<protein>
    <submittedName>
        <fullName evidence="3">Uncharacterized protein</fullName>
    </submittedName>
</protein>
<dbReference type="GO" id="GO:0005874">
    <property type="term" value="C:microtubule"/>
    <property type="evidence" value="ECO:0007669"/>
    <property type="project" value="TreeGrafter"/>
</dbReference>
<dbReference type="GO" id="GO:0001578">
    <property type="term" value="P:microtubule bundle formation"/>
    <property type="evidence" value="ECO:0007669"/>
    <property type="project" value="TreeGrafter"/>
</dbReference>
<comment type="caution">
    <text evidence="3">The sequence shown here is derived from an EMBL/GenBank/DDBJ whole genome shotgun (WGS) entry which is preliminary data.</text>
</comment>
<gene>
    <name evidence="3" type="ORF">XAT740_LOCUS13562</name>
</gene>
<dbReference type="GO" id="GO:0046785">
    <property type="term" value="P:microtubule polymerization"/>
    <property type="evidence" value="ECO:0007669"/>
    <property type="project" value="InterPro"/>
</dbReference>
<dbReference type="SUPFAM" id="SSF47473">
    <property type="entry name" value="EF-hand"/>
    <property type="match status" value="1"/>
</dbReference>
<organism evidence="3 4">
    <name type="scientific">Adineta ricciae</name>
    <name type="common">Rotifer</name>
    <dbReference type="NCBI Taxonomy" id="249248"/>
    <lineage>
        <taxon>Eukaryota</taxon>
        <taxon>Metazoa</taxon>
        <taxon>Spiralia</taxon>
        <taxon>Gnathifera</taxon>
        <taxon>Rotifera</taxon>
        <taxon>Eurotatoria</taxon>
        <taxon>Bdelloidea</taxon>
        <taxon>Adinetida</taxon>
        <taxon>Adinetidae</taxon>
        <taxon>Adineta</taxon>
    </lineage>
</organism>
<evidence type="ECO:0000256" key="2">
    <source>
        <dbReference type="SAM" id="MobiDB-lite"/>
    </source>
</evidence>
<keyword evidence="4" id="KW-1185">Reference proteome</keyword>
<accession>A0A814HCI6</accession>
<dbReference type="EMBL" id="CAJNOR010000790">
    <property type="protein sequence ID" value="CAF1007912.1"/>
    <property type="molecule type" value="Genomic_DNA"/>
</dbReference>
<comment type="similarity">
    <text evidence="1">Belongs to the TPPP family.</text>
</comment>
<dbReference type="InterPro" id="IPR008907">
    <property type="entry name" value="TPP/p25"/>
</dbReference>
<dbReference type="GO" id="GO:0032273">
    <property type="term" value="P:positive regulation of protein polymerization"/>
    <property type="evidence" value="ECO:0007669"/>
    <property type="project" value="TreeGrafter"/>
</dbReference>
<reference evidence="3" key="1">
    <citation type="submission" date="2021-02" db="EMBL/GenBank/DDBJ databases">
        <authorList>
            <person name="Nowell W R."/>
        </authorList>
    </citation>
    <scope>NUCLEOTIDE SEQUENCE</scope>
</reference>
<dbReference type="PANTHER" id="PTHR12932">
    <property type="entry name" value="P25 ALPHA-RELATED"/>
    <property type="match status" value="1"/>
</dbReference>
<dbReference type="Proteomes" id="UP000663828">
    <property type="component" value="Unassembled WGS sequence"/>
</dbReference>
<dbReference type="AlphaFoldDB" id="A0A814HCI6"/>
<feature type="region of interest" description="Disordered" evidence="2">
    <location>
        <begin position="147"/>
        <end position="167"/>
    </location>
</feature>
<proteinExistence type="inferred from homology"/>
<evidence type="ECO:0000256" key="1">
    <source>
        <dbReference type="ARBA" id="ARBA00010994"/>
    </source>
</evidence>
<evidence type="ECO:0000313" key="4">
    <source>
        <dbReference type="Proteomes" id="UP000663828"/>
    </source>
</evidence>
<dbReference type="Pfam" id="PF05517">
    <property type="entry name" value="p25-alpha"/>
    <property type="match status" value="1"/>
</dbReference>
<evidence type="ECO:0000313" key="3">
    <source>
        <dbReference type="EMBL" id="CAF1007912.1"/>
    </source>
</evidence>
<dbReference type="InterPro" id="IPR011992">
    <property type="entry name" value="EF-hand-dom_pair"/>
</dbReference>
<dbReference type="GO" id="GO:0015631">
    <property type="term" value="F:tubulin binding"/>
    <property type="evidence" value="ECO:0007669"/>
    <property type="project" value="InterPro"/>
</dbReference>
<name>A0A814HCI6_ADIRI</name>